<dbReference type="EMBL" id="LAZR01039269">
    <property type="protein sequence ID" value="KKL17411.1"/>
    <property type="molecule type" value="Genomic_DNA"/>
</dbReference>
<accession>A0A0F9DI52</accession>
<evidence type="ECO:0000313" key="1">
    <source>
        <dbReference type="EMBL" id="KKL17411.1"/>
    </source>
</evidence>
<name>A0A0F9DI52_9ZZZZ</name>
<dbReference type="AlphaFoldDB" id="A0A0F9DI52"/>
<proteinExistence type="predicted"/>
<organism evidence="1">
    <name type="scientific">marine sediment metagenome</name>
    <dbReference type="NCBI Taxonomy" id="412755"/>
    <lineage>
        <taxon>unclassified sequences</taxon>
        <taxon>metagenomes</taxon>
        <taxon>ecological metagenomes</taxon>
    </lineage>
</organism>
<sequence length="183" mass="20595">MDSWLTDVIKEQFFKPCLSVTGTIGHRLDNRLRMGQEIDERALTELLVDSFDTSSALNVWGNIVDLLRDDNIYLNTSVKKSTQEHINGADIGLIIDRHVYQQAFSTKANYAVLVQCKKVNSDGIVRDFFHSVMSSEKSQSNIMLNITPNSYYFIFVPPSFIKTYSSIEPIAFSVGSRGCSSPI</sequence>
<comment type="caution">
    <text evidence="1">The sequence shown here is derived from an EMBL/GenBank/DDBJ whole genome shotgun (WGS) entry which is preliminary data.</text>
</comment>
<protein>
    <submittedName>
        <fullName evidence="1">Uncharacterized protein</fullName>
    </submittedName>
</protein>
<gene>
    <name evidence="1" type="ORF">LCGC14_2485830</name>
</gene>
<reference evidence="1" key="1">
    <citation type="journal article" date="2015" name="Nature">
        <title>Complex archaea that bridge the gap between prokaryotes and eukaryotes.</title>
        <authorList>
            <person name="Spang A."/>
            <person name="Saw J.H."/>
            <person name="Jorgensen S.L."/>
            <person name="Zaremba-Niedzwiedzka K."/>
            <person name="Martijn J."/>
            <person name="Lind A.E."/>
            <person name="van Eijk R."/>
            <person name="Schleper C."/>
            <person name="Guy L."/>
            <person name="Ettema T.J."/>
        </authorList>
    </citation>
    <scope>NUCLEOTIDE SEQUENCE</scope>
</reference>